<dbReference type="InterPro" id="IPR049900">
    <property type="entry name" value="PKS_mFAS_DH"/>
</dbReference>
<dbReference type="GO" id="GO:0004312">
    <property type="term" value="F:fatty acid synthase activity"/>
    <property type="evidence" value="ECO:0007669"/>
    <property type="project" value="TreeGrafter"/>
</dbReference>
<dbReference type="SMART" id="SM00825">
    <property type="entry name" value="PKS_KS"/>
    <property type="match status" value="1"/>
</dbReference>
<dbReference type="GO" id="GO:0004315">
    <property type="term" value="F:3-oxoacyl-[acyl-carrier-protein] synthase activity"/>
    <property type="evidence" value="ECO:0007669"/>
    <property type="project" value="InterPro"/>
</dbReference>
<dbReference type="InterPro" id="IPR042104">
    <property type="entry name" value="PKS_dehydratase_sf"/>
</dbReference>
<dbReference type="PANTHER" id="PTHR43775">
    <property type="entry name" value="FATTY ACID SYNTHASE"/>
    <property type="match status" value="1"/>
</dbReference>
<dbReference type="PROSITE" id="PS00606">
    <property type="entry name" value="KS3_1"/>
    <property type="match status" value="1"/>
</dbReference>
<accession>A0A4Y5R1I1</accession>
<dbReference type="InterPro" id="IPR006162">
    <property type="entry name" value="Ppantetheine_attach_site"/>
</dbReference>
<keyword evidence="4" id="KW-0597">Phosphoprotein</keyword>
<comment type="pathway">
    <text evidence="2">Antibiotic biosynthesis; bacillaene biosynthesis.</text>
</comment>
<sequence length="1228" mass="140142">MKLNEIEIYQKLASKEISYDEAKKFLRLLHKGSETVSKNENKLEEIKQQIIDIMRQLLHIEKSELNINENLKELGVDSINAAEIVYEMNRVFGTNLDTTVIYDYVTIAALSDYIYSLQSNRFKQNGERVYEKDVTCKEESPIKKDTMEIIKNEIVEIVGKVLHIEPEKIDINMSFNDLGIDSINGVEIVKAINDSFKTNLDTVTLYDYSTIIDLSKHLIMEIDRNSKILNSKDMVQSKTKAVKGIEGNLRKRKTPPFQLKTVRKQTIPHIAANSATNRIVLKQKQSSEEQAISLEDTLRKTQIKKSQMEDIGDIAVIGIAGKYPEANNTEELWKNLKNGENCISKISENRWKEEKNSEPYYGGFMSGIDKFDPLFFHITPMEAELMDPQQRIFMQQAYAALEDAGYSERALSKLKCGVYVGATQGDYANLLKKSNQYNSAYAFTGLNTFILTGRLSYYLDLIGPNMSIDTACSSSLVAIKQACDSLRLNECDMTVAGGIRLMVTSDLHKQLEELGMLAEDGKCYALDEKASGMVLGEGVGVIVLKRKSDALRDGDHIYGVIKNYAVNQDGKTNGMLSPSVQSQFELENEVYDKSKINPESIGYIEASCTGTKMGDAIELKALNRVFKQYTNKEGYCAIGSIKANIGHTTMASGVISIIKVLLMLKHKQLIPQINFNELNTQIDLSSSPFYINTKIREWETNGNQPRRAAVSSFGISGTNCHMVFEENLTPSRKSTRMLPFYLVVLSAKTKTALERKKEDLKAWLRNDGKDEKLCDVAFTLLNGRSFFEERETYVVSNINELLNKLEKNNKTINDNDVKTTELGNQLIEELSNYNKQNDDYKRKLEKLAEYFVLGYEVNWDKLYEDCGYCKLSLPTYPFDESVYWVSCEAEEKNEVRVSVNNYLHPMIHRNTSTIYEQRFYSMFTRETSFLRDHMINGKMVLPAVSYLEMARAAGSFSLEKEVTTIKDLIWSSPFILDKEKKEIEVSISPSDDIDDILEFEISSVNNDESSTDIYCQGRIVTESEKTLEESGRYSMNDLLKKCTKSITGNQFYSDFLGEALYLGETMHSIQRIDYNSHEALLELEINENKHIQNEYILHPSLINGIVECTIVLIKENEFMENAVYMPFALEKLTILNTIPNRCYAYLRYENDKKGDYLFNIDILNSNGDIIAIFSQLWIRVMPMQKYKRITNKSQNNQEEIKLMLKRLVLGEIDVDRVANYIGGLLDET</sequence>
<dbReference type="PROSITE" id="PS52004">
    <property type="entry name" value="KS3_2"/>
    <property type="match status" value="1"/>
</dbReference>
<dbReference type="InterPro" id="IPR049551">
    <property type="entry name" value="PKS_DH_C"/>
</dbReference>
<dbReference type="SMART" id="SM00826">
    <property type="entry name" value="PKS_DH"/>
    <property type="match status" value="1"/>
</dbReference>
<evidence type="ECO:0000256" key="4">
    <source>
        <dbReference type="ARBA" id="ARBA00022553"/>
    </source>
</evidence>
<reference evidence="11" key="1">
    <citation type="submission" date="2018-11" db="EMBL/GenBank/DDBJ databases">
        <authorList>
            <person name="Xie Z."/>
            <person name="Hao T."/>
            <person name="Chen Y."/>
        </authorList>
    </citation>
    <scope>NUCLEOTIDE SEQUENCE</scope>
    <source>
        <strain evidence="11">MT4653</strain>
    </source>
</reference>
<dbReference type="GO" id="GO:0005737">
    <property type="term" value="C:cytoplasm"/>
    <property type="evidence" value="ECO:0007669"/>
    <property type="project" value="TreeGrafter"/>
</dbReference>
<dbReference type="CDD" id="cd00833">
    <property type="entry name" value="PKS"/>
    <property type="match status" value="1"/>
</dbReference>
<dbReference type="Pfam" id="PF22621">
    <property type="entry name" value="CurL-like_PKS_C"/>
    <property type="match status" value="1"/>
</dbReference>
<evidence type="ECO:0000313" key="11">
    <source>
        <dbReference type="EMBL" id="QCY50757.1"/>
    </source>
</evidence>
<evidence type="ECO:0000259" key="10">
    <source>
        <dbReference type="PROSITE" id="PS52019"/>
    </source>
</evidence>
<dbReference type="PROSITE" id="PS00012">
    <property type="entry name" value="PHOSPHOPANTETHEINE"/>
    <property type="match status" value="1"/>
</dbReference>
<dbReference type="Pfam" id="PF14765">
    <property type="entry name" value="PS-DH"/>
    <property type="match status" value="1"/>
</dbReference>
<dbReference type="GO" id="GO:0071770">
    <property type="term" value="P:DIM/DIP cell wall layer assembly"/>
    <property type="evidence" value="ECO:0007669"/>
    <property type="project" value="TreeGrafter"/>
</dbReference>
<dbReference type="PROSITE" id="PS52019">
    <property type="entry name" value="PKS_MFAS_DH"/>
    <property type="match status" value="1"/>
</dbReference>
<evidence type="ECO:0000256" key="1">
    <source>
        <dbReference type="ARBA" id="ARBA00003299"/>
    </source>
</evidence>
<evidence type="ECO:0000256" key="6">
    <source>
        <dbReference type="PROSITE-ProRule" id="PRU01363"/>
    </source>
</evidence>
<dbReference type="InterPro" id="IPR020807">
    <property type="entry name" value="PKS_DH"/>
</dbReference>
<dbReference type="Gene3D" id="1.10.1200.10">
    <property type="entry name" value="ACP-like"/>
    <property type="match status" value="2"/>
</dbReference>
<dbReference type="InterPro" id="IPR014031">
    <property type="entry name" value="Ketoacyl_synth_C"/>
</dbReference>
<dbReference type="InterPro" id="IPR016039">
    <property type="entry name" value="Thiolase-like"/>
</dbReference>
<dbReference type="PANTHER" id="PTHR43775:SF37">
    <property type="entry name" value="SI:DKEY-61P9.11"/>
    <property type="match status" value="1"/>
</dbReference>
<feature type="coiled-coil region" evidence="7">
    <location>
        <begin position="795"/>
        <end position="850"/>
    </location>
</feature>
<protein>
    <submittedName>
        <fullName evidence="11">PP-binding and PKs domain-containing protein</fullName>
    </submittedName>
</protein>
<feature type="domain" description="Ketosynthase family 3 (KS3)" evidence="9">
    <location>
        <begin position="311"/>
        <end position="726"/>
    </location>
</feature>
<dbReference type="Pfam" id="PF00550">
    <property type="entry name" value="PP-binding"/>
    <property type="match status" value="2"/>
</dbReference>
<keyword evidence="7" id="KW-0175">Coiled coil</keyword>
<evidence type="ECO:0000256" key="2">
    <source>
        <dbReference type="ARBA" id="ARBA00004789"/>
    </source>
</evidence>
<dbReference type="InterPro" id="IPR020806">
    <property type="entry name" value="PKS_PP-bd"/>
</dbReference>
<dbReference type="InterPro" id="IPR049552">
    <property type="entry name" value="PKS_DH_N"/>
</dbReference>
<feature type="domain" description="Carrier" evidence="8">
    <location>
        <begin position="145"/>
        <end position="222"/>
    </location>
</feature>
<dbReference type="Pfam" id="PF21089">
    <property type="entry name" value="PKS_DH_N"/>
    <property type="match status" value="1"/>
</dbReference>
<dbReference type="SUPFAM" id="SSF47336">
    <property type="entry name" value="ACP-like"/>
    <property type="match status" value="2"/>
</dbReference>
<evidence type="ECO:0000256" key="3">
    <source>
        <dbReference type="ARBA" id="ARBA00022450"/>
    </source>
</evidence>
<proteinExistence type="predicted"/>
<dbReference type="UniPathway" id="UPA01003"/>
<dbReference type="InterPro" id="IPR020841">
    <property type="entry name" value="PKS_Beta-ketoAc_synthase_dom"/>
</dbReference>
<dbReference type="InterPro" id="IPR014030">
    <property type="entry name" value="Ketoacyl_synth_N"/>
</dbReference>
<dbReference type="GO" id="GO:0006633">
    <property type="term" value="P:fatty acid biosynthetic process"/>
    <property type="evidence" value="ECO:0007669"/>
    <property type="project" value="InterPro"/>
</dbReference>
<keyword evidence="3" id="KW-0596">Phosphopantetheine</keyword>
<dbReference type="InterPro" id="IPR050091">
    <property type="entry name" value="PKS_NRPS_Biosynth_Enz"/>
</dbReference>
<feature type="domain" description="Carrier" evidence="8">
    <location>
        <begin position="41"/>
        <end position="118"/>
    </location>
</feature>
<feature type="domain" description="PKS/mFAS DH" evidence="10">
    <location>
        <begin position="904"/>
        <end position="1187"/>
    </location>
</feature>
<dbReference type="Pfam" id="PF00109">
    <property type="entry name" value="ketoacyl-synt"/>
    <property type="match status" value="1"/>
</dbReference>
<dbReference type="EMBL" id="MK144294">
    <property type="protein sequence ID" value="QCY50757.1"/>
    <property type="molecule type" value="Genomic_DNA"/>
</dbReference>
<dbReference type="PROSITE" id="PS50075">
    <property type="entry name" value="CARRIER"/>
    <property type="match status" value="2"/>
</dbReference>
<dbReference type="SMART" id="SM00823">
    <property type="entry name" value="PKS_PP"/>
    <property type="match status" value="2"/>
</dbReference>
<comment type="caution">
    <text evidence="6">Lacks conserved residue(s) required for the propagation of feature annotation.</text>
</comment>
<dbReference type="InterPro" id="IPR036736">
    <property type="entry name" value="ACP-like_sf"/>
</dbReference>
<dbReference type="SUPFAM" id="SSF53901">
    <property type="entry name" value="Thiolase-like"/>
    <property type="match status" value="1"/>
</dbReference>
<dbReference type="SMART" id="SM01294">
    <property type="entry name" value="PKS_PP_betabranch"/>
    <property type="match status" value="2"/>
</dbReference>
<dbReference type="Gene3D" id="1.10.1240.100">
    <property type="match status" value="1"/>
</dbReference>
<feature type="region of interest" description="N-terminal hotdog fold" evidence="6">
    <location>
        <begin position="904"/>
        <end position="1026"/>
    </location>
</feature>
<dbReference type="Pfam" id="PF02801">
    <property type="entry name" value="Ketoacyl-synt_C"/>
    <property type="match status" value="1"/>
</dbReference>
<dbReference type="InterPro" id="IPR009081">
    <property type="entry name" value="PP-bd_ACP"/>
</dbReference>
<evidence type="ECO:0000259" key="8">
    <source>
        <dbReference type="PROSITE" id="PS50075"/>
    </source>
</evidence>
<evidence type="ECO:0000256" key="5">
    <source>
        <dbReference type="ARBA" id="ARBA00022679"/>
    </source>
</evidence>
<organism evidence="11">
    <name type="scientific">Streptococcus mutans</name>
    <dbReference type="NCBI Taxonomy" id="1309"/>
    <lineage>
        <taxon>Bacteria</taxon>
        <taxon>Bacillati</taxon>
        <taxon>Bacillota</taxon>
        <taxon>Bacilli</taxon>
        <taxon>Lactobacillales</taxon>
        <taxon>Streptococcaceae</taxon>
        <taxon>Streptococcus</taxon>
    </lineage>
</organism>
<dbReference type="GO" id="GO:0031177">
    <property type="term" value="F:phosphopantetheine binding"/>
    <property type="evidence" value="ECO:0007669"/>
    <property type="project" value="InterPro"/>
</dbReference>
<feature type="region of interest" description="C-terminal hotdog fold" evidence="6">
    <location>
        <begin position="1043"/>
        <end position="1187"/>
    </location>
</feature>
<comment type="function">
    <text evidence="1">Involved in some intermediate steps for the synthesis of the antibiotic polyketide bacillaene which is involved in secondary metabolism.</text>
</comment>
<evidence type="ECO:0000256" key="7">
    <source>
        <dbReference type="SAM" id="Coils"/>
    </source>
</evidence>
<dbReference type="InterPro" id="IPR018201">
    <property type="entry name" value="Ketoacyl_synth_AS"/>
</dbReference>
<name>A0A4Y5R1I1_STRMG</name>
<dbReference type="GO" id="GO:0005886">
    <property type="term" value="C:plasma membrane"/>
    <property type="evidence" value="ECO:0007669"/>
    <property type="project" value="TreeGrafter"/>
</dbReference>
<dbReference type="Gene3D" id="3.10.129.110">
    <property type="entry name" value="Polyketide synthase dehydratase"/>
    <property type="match status" value="1"/>
</dbReference>
<dbReference type="Gene3D" id="3.40.47.10">
    <property type="match status" value="1"/>
</dbReference>
<evidence type="ECO:0000259" key="9">
    <source>
        <dbReference type="PROSITE" id="PS52004"/>
    </source>
</evidence>
<keyword evidence="5" id="KW-0808">Transferase</keyword>
<dbReference type="AlphaFoldDB" id="A0A4Y5R1I1"/>